<gene>
    <name evidence="2" type="ORF">MQN93_40920</name>
</gene>
<dbReference type="Proteomes" id="UP001165270">
    <property type="component" value="Unassembled WGS sequence"/>
</dbReference>
<name>A0ABS9XYX6_9ACTN</name>
<reference evidence="2" key="1">
    <citation type="submission" date="2022-03" db="EMBL/GenBank/DDBJ databases">
        <title>Streptomyces 7R015 and 7R016 isolated from Barleria lupulina in Thailand.</title>
        <authorList>
            <person name="Kanchanasin P."/>
            <person name="Phongsopitanun W."/>
            <person name="Tanasupawat S."/>
        </authorList>
    </citation>
    <scope>NUCLEOTIDE SEQUENCE</scope>
    <source>
        <strain evidence="2">7R016</strain>
    </source>
</reference>
<comment type="caution">
    <text evidence="2">The sequence shown here is derived from an EMBL/GenBank/DDBJ whole genome shotgun (WGS) entry which is preliminary data.</text>
</comment>
<protein>
    <submittedName>
        <fullName evidence="2">Uncharacterized protein</fullName>
    </submittedName>
</protein>
<evidence type="ECO:0000313" key="3">
    <source>
        <dbReference type="Proteomes" id="UP001165270"/>
    </source>
</evidence>
<dbReference type="EMBL" id="JALDAX010000028">
    <property type="protein sequence ID" value="MCI3246072.1"/>
    <property type="molecule type" value="Genomic_DNA"/>
</dbReference>
<feature type="compositionally biased region" description="Basic and acidic residues" evidence="1">
    <location>
        <begin position="363"/>
        <end position="390"/>
    </location>
</feature>
<proteinExistence type="predicted"/>
<sequence length="531" mass="57124">MSRGGGIRPRTRRRQVHDDRGAPRGHPYGDRGATGTEYLGMVVVSAAIVLGISATGLGQTIYDKLSAEICKVAGGGNCGSGNESSDKPLTDADFEPALCQVSSVTDKAGSKAKILFWEIGNEYGFQEQHLKAKTDVNHDGKVDDKDELVYLTFTDAASVGAKKDFKPGMKVGKFGADKVELGLGIKVTNGDTWVFESPDEAKRFRDDVEKLQMYQMRREMPGGAEASLGDSIAYLFGTGPLKDEEETEKRVKDHLGDNRKITYGKVGLDASASAGIKFSLADEKKLSATLGGNFKYSPEVTWTDNAYKNTKSYTYSSSIEYGTKVGYDAGPLSGEYSASRTQTGTVTVTYDKGTGKLVRIDMTRTVEDGGQKDGAKVGGDNGKEKKDKRGGSVGEKGTDSSTGIEIVTNSVSFDPGAKGDKDRAIAEQWLDGNNEQIATPFQYMFDGHAPTSRPGADDPFGQLMFDKGRSSRMTYTGEVNAAEYGFELNLGLSLGLSVSTEKKSETLDDAQFLGAPRGTSRTYLPYSYCAN</sequence>
<accession>A0ABS9XYX6</accession>
<dbReference type="RefSeq" id="WP_242713480.1">
    <property type="nucleotide sequence ID" value="NZ_JALDAX010000028.1"/>
</dbReference>
<evidence type="ECO:0000313" key="2">
    <source>
        <dbReference type="EMBL" id="MCI3246072.1"/>
    </source>
</evidence>
<evidence type="ECO:0000256" key="1">
    <source>
        <dbReference type="SAM" id="MobiDB-lite"/>
    </source>
</evidence>
<keyword evidence="3" id="KW-1185">Reference proteome</keyword>
<feature type="region of interest" description="Disordered" evidence="1">
    <location>
        <begin position="363"/>
        <end position="403"/>
    </location>
</feature>
<organism evidence="2 3">
    <name type="scientific">Streptomyces spinosisporus</name>
    <dbReference type="NCBI Taxonomy" id="2927582"/>
    <lineage>
        <taxon>Bacteria</taxon>
        <taxon>Bacillati</taxon>
        <taxon>Actinomycetota</taxon>
        <taxon>Actinomycetes</taxon>
        <taxon>Kitasatosporales</taxon>
        <taxon>Streptomycetaceae</taxon>
        <taxon>Streptomyces</taxon>
    </lineage>
</organism>
<feature type="region of interest" description="Disordered" evidence="1">
    <location>
        <begin position="1"/>
        <end position="31"/>
    </location>
</feature>